<feature type="active site" description="Proton donor" evidence="3">
    <location>
        <position position="386"/>
    </location>
</feature>
<evidence type="ECO:0000259" key="4">
    <source>
        <dbReference type="Pfam" id="PF02784"/>
    </source>
</evidence>
<keyword evidence="5" id="KW-0413">Isomerase</keyword>
<evidence type="ECO:0000256" key="2">
    <source>
        <dbReference type="ARBA" id="ARBA00022898"/>
    </source>
</evidence>
<dbReference type="InterPro" id="IPR022644">
    <property type="entry name" value="De-COase2_N"/>
</dbReference>
<dbReference type="Gene3D" id="2.40.37.10">
    <property type="entry name" value="Lyase, Ornithine Decarboxylase, Chain A, domain 1"/>
    <property type="match status" value="1"/>
</dbReference>
<organism evidence="5 6">
    <name type="scientific">Eiseniibacteriota bacterium</name>
    <dbReference type="NCBI Taxonomy" id="2212470"/>
    <lineage>
        <taxon>Bacteria</taxon>
        <taxon>Candidatus Eiseniibacteriota</taxon>
    </lineage>
</organism>
<dbReference type="PROSITE" id="PS00878">
    <property type="entry name" value="ODR_DC_2_1"/>
    <property type="match status" value="1"/>
</dbReference>
<dbReference type="Proteomes" id="UP000777784">
    <property type="component" value="Unassembled WGS sequence"/>
</dbReference>
<dbReference type="InterPro" id="IPR022653">
    <property type="entry name" value="De-COase2_pyr-phos_BS"/>
</dbReference>
<dbReference type="EMBL" id="JAHJDP010000099">
    <property type="protein sequence ID" value="MBU2692736.1"/>
    <property type="molecule type" value="Genomic_DNA"/>
</dbReference>
<dbReference type="Pfam" id="PF02784">
    <property type="entry name" value="Orn_Arg_deC_N"/>
    <property type="match status" value="1"/>
</dbReference>
<evidence type="ECO:0000256" key="3">
    <source>
        <dbReference type="PIRSR" id="PIRSR600183-50"/>
    </source>
</evidence>
<dbReference type="InterPro" id="IPR009006">
    <property type="entry name" value="Ala_racemase/Decarboxylase_C"/>
</dbReference>
<evidence type="ECO:0000256" key="1">
    <source>
        <dbReference type="ARBA" id="ARBA00001933"/>
    </source>
</evidence>
<dbReference type="EC" id="5.1.1.1" evidence="5"/>
<dbReference type="Gene3D" id="3.20.20.10">
    <property type="entry name" value="Alanine racemase"/>
    <property type="match status" value="1"/>
</dbReference>
<dbReference type="GO" id="GO:0009089">
    <property type="term" value="P:lysine biosynthetic process via diaminopimelate"/>
    <property type="evidence" value="ECO:0007669"/>
    <property type="project" value="TreeGrafter"/>
</dbReference>
<dbReference type="PRINTS" id="PR01179">
    <property type="entry name" value="ODADCRBXLASE"/>
</dbReference>
<dbReference type="PANTHER" id="PTHR43727:SF2">
    <property type="entry name" value="GROUP IV DECARBOXYLASE"/>
    <property type="match status" value="1"/>
</dbReference>
<dbReference type="SUPFAM" id="SSF50621">
    <property type="entry name" value="Alanine racemase C-terminal domain-like"/>
    <property type="match status" value="1"/>
</dbReference>
<comment type="cofactor">
    <cofactor evidence="1 3">
        <name>pyridoxal 5'-phosphate</name>
        <dbReference type="ChEBI" id="CHEBI:597326"/>
    </cofactor>
</comment>
<comment type="caution">
    <text evidence="5">The sequence shown here is derived from an EMBL/GenBank/DDBJ whole genome shotgun (WGS) entry which is preliminary data.</text>
</comment>
<proteinExistence type="predicted"/>
<gene>
    <name evidence="5" type="ORF">KJ970_17605</name>
</gene>
<dbReference type="InterPro" id="IPR000183">
    <property type="entry name" value="Orn/DAP/Arg_de-COase"/>
</dbReference>
<feature type="domain" description="Orn/DAP/Arg decarboxylase 2 N-terminal" evidence="4">
    <location>
        <begin position="62"/>
        <end position="324"/>
    </location>
</feature>
<dbReference type="GO" id="GO:0008784">
    <property type="term" value="F:alanine racemase activity"/>
    <property type="evidence" value="ECO:0007669"/>
    <property type="project" value="UniProtKB-EC"/>
</dbReference>
<name>A0A948RYF3_UNCEI</name>
<protein>
    <submittedName>
        <fullName evidence="5">Alanine racemase</fullName>
        <ecNumber evidence="5">5.1.1.1</ecNumber>
    </submittedName>
</protein>
<evidence type="ECO:0000313" key="5">
    <source>
        <dbReference type="EMBL" id="MBU2692736.1"/>
    </source>
</evidence>
<dbReference type="SUPFAM" id="SSF51419">
    <property type="entry name" value="PLP-binding barrel"/>
    <property type="match status" value="1"/>
</dbReference>
<feature type="modified residue" description="N6-(pyridoxal phosphate)lysine" evidence="3">
    <location>
        <position position="85"/>
    </location>
</feature>
<dbReference type="AlphaFoldDB" id="A0A948RYF3"/>
<dbReference type="GO" id="GO:0008836">
    <property type="term" value="F:diaminopimelate decarboxylase activity"/>
    <property type="evidence" value="ECO:0007669"/>
    <property type="project" value="TreeGrafter"/>
</dbReference>
<dbReference type="PANTHER" id="PTHR43727">
    <property type="entry name" value="DIAMINOPIMELATE DECARBOXYLASE"/>
    <property type="match status" value="1"/>
</dbReference>
<dbReference type="InterPro" id="IPR029066">
    <property type="entry name" value="PLP-binding_barrel"/>
</dbReference>
<keyword evidence="2 3" id="KW-0663">Pyridoxal phosphate</keyword>
<evidence type="ECO:0000313" key="6">
    <source>
        <dbReference type="Proteomes" id="UP000777784"/>
    </source>
</evidence>
<reference evidence="5" key="1">
    <citation type="submission" date="2021-05" db="EMBL/GenBank/DDBJ databases">
        <title>Energy efficiency and biological interactions define the core microbiome of deep oligotrophic groundwater.</title>
        <authorList>
            <person name="Mehrshad M."/>
            <person name="Lopez-Fernandez M."/>
            <person name="Bell E."/>
            <person name="Bernier-Latmani R."/>
            <person name="Bertilsson S."/>
            <person name="Dopson M."/>
        </authorList>
    </citation>
    <scope>NUCLEOTIDE SEQUENCE</scope>
    <source>
        <strain evidence="5">Modern_marine.mb.64</strain>
    </source>
</reference>
<accession>A0A948RYF3</accession>
<sequence length="451" mass="50744">MPADSEFLAQIDRIAAEKPPLLQQRRLEAHIAPFVELNELFLEAAGRHGSPLYIIDEDMLLKRVHEFKSAFESFLNDVKIFYALKSNNHPSIMQSLVRNGLGMDVSSGSEMLQALVCGSDRIMFSGPGKTREELAQAVSRFEKVTVLLDSFGELDRLQQEAARADIKVVAGVRIAVGSNGPWRKFGIPMERLPDFLNKARKLSNVSIRGLQFHSSWNLMPDNQVKFLQRLGAVLHHLDPALRRGLDFLDIGGGFWPAKGDWNQSRGTSAGELSHHLRLETESPKVHYNYPAAPIGHFAEEIASVLEREIFPLIQCSIHLEPGRWLCQDAMHILMRVVDVKTPDLIITDCGTNAIGRERCDFDYAPIINMSRPSLNEQICWIMGSLCSPHDIWGETYFGDGIQEGDLLLIPAHGAYTYSLRQNFIKPLPRSVIFRKGRIEGADAVKPREEER</sequence>